<dbReference type="PANTHER" id="PTHR38394:SF1">
    <property type="entry name" value="NEUROFILAMENT LIGHT PROTEIN"/>
    <property type="match status" value="1"/>
</dbReference>
<evidence type="ECO:0000313" key="3">
    <source>
        <dbReference type="Proteomes" id="UP000541444"/>
    </source>
</evidence>
<feature type="coiled-coil region" evidence="1">
    <location>
        <begin position="292"/>
        <end position="326"/>
    </location>
</feature>
<gene>
    <name evidence="2" type="ORF">GIB67_030015</name>
</gene>
<keyword evidence="3" id="KW-1185">Reference proteome</keyword>
<feature type="coiled-coil region" evidence="1">
    <location>
        <begin position="77"/>
        <end position="111"/>
    </location>
</feature>
<dbReference type="Proteomes" id="UP000541444">
    <property type="component" value="Unassembled WGS sequence"/>
</dbReference>
<reference evidence="2 3" key="1">
    <citation type="journal article" date="2020" name="IScience">
        <title>Genome Sequencing of the Endangered Kingdonia uniflora (Circaeasteraceae, Ranunculales) Reveals Potential Mechanisms of Evolutionary Specialization.</title>
        <authorList>
            <person name="Sun Y."/>
            <person name="Deng T."/>
            <person name="Zhang A."/>
            <person name="Moore M.J."/>
            <person name="Landis J.B."/>
            <person name="Lin N."/>
            <person name="Zhang H."/>
            <person name="Zhang X."/>
            <person name="Huang J."/>
            <person name="Zhang X."/>
            <person name="Sun H."/>
            <person name="Wang H."/>
        </authorList>
    </citation>
    <scope>NUCLEOTIDE SEQUENCE [LARGE SCALE GENOMIC DNA]</scope>
    <source>
        <strain evidence="2">TB1705</strain>
        <tissue evidence="2">Leaf</tissue>
    </source>
</reference>
<comment type="caution">
    <text evidence="2">The sequence shown here is derived from an EMBL/GenBank/DDBJ whole genome shotgun (WGS) entry which is preliminary data.</text>
</comment>
<name>A0A7J7MY33_9MAGN</name>
<organism evidence="2 3">
    <name type="scientific">Kingdonia uniflora</name>
    <dbReference type="NCBI Taxonomy" id="39325"/>
    <lineage>
        <taxon>Eukaryota</taxon>
        <taxon>Viridiplantae</taxon>
        <taxon>Streptophyta</taxon>
        <taxon>Embryophyta</taxon>
        <taxon>Tracheophyta</taxon>
        <taxon>Spermatophyta</taxon>
        <taxon>Magnoliopsida</taxon>
        <taxon>Ranunculales</taxon>
        <taxon>Circaeasteraceae</taxon>
        <taxon>Kingdonia</taxon>
    </lineage>
</organism>
<dbReference type="PANTHER" id="PTHR38394">
    <property type="entry name" value="NEUROFILAMENT LIGHT PROTEIN"/>
    <property type="match status" value="1"/>
</dbReference>
<evidence type="ECO:0000256" key="1">
    <source>
        <dbReference type="SAM" id="Coils"/>
    </source>
</evidence>
<dbReference type="OrthoDB" id="1301563at2759"/>
<dbReference type="AlphaFoldDB" id="A0A7J7MY33"/>
<accession>A0A7J7MY33</accession>
<keyword evidence="1" id="KW-0175">Coiled coil</keyword>
<proteinExistence type="predicted"/>
<sequence>MLQDAADNAELVLNNAKEFHSKEMGEWLSTVEVLEGAKMELEIQSHLVNDVRMGLTDSIEITVKDSKMEREVLSKKRDVLMEELEMLLSLVRQKEEEIAETNFTIQEVEKKIDDGVSGFFDAQSSIDMKYQNIQTLLLKTHADNEALLTKKGEIEDFLSQKEKRVGKLRELASTSMDEAKACQELLLLKQCLALPIFESREAKLKLAKIEEKILGDIHMLAEEVSTLRASLQELTSTRSTILQEISSSKQRMSFIDKRIPELESQKKVATSSRNFREAGRVTAEVKTLTAERESIQIKTKASTAELEKIEEEIKDTSEKLHGTEELILMKEKDVAMAQWERLRLVAAASKVERSAALKLGDLEEADILLAEAEAFESQAKELQQTYDFKELANSAEELIAMELIVNLEGEQLAEMAASISPTE</sequence>
<evidence type="ECO:0000313" key="2">
    <source>
        <dbReference type="EMBL" id="KAF6159757.1"/>
    </source>
</evidence>
<protein>
    <submittedName>
        <fullName evidence="2">Uncharacterized protein</fullName>
    </submittedName>
</protein>
<dbReference type="EMBL" id="JACGCM010001188">
    <property type="protein sequence ID" value="KAF6159757.1"/>
    <property type="molecule type" value="Genomic_DNA"/>
</dbReference>
<feature type="coiled-coil region" evidence="1">
    <location>
        <begin position="365"/>
        <end position="392"/>
    </location>
</feature>